<keyword evidence="2" id="KW-1185">Reference proteome</keyword>
<dbReference type="Proteomes" id="UP001147746">
    <property type="component" value="Unassembled WGS sequence"/>
</dbReference>
<sequence length="140" mass="15189">MTGLRVNGVFKAYVVVPMTTPMATGNCSDSSSSEGIRQQYDYVVVGGGTSGLVIAICLTENTPSVSLFSKLEPTVSMIPELPLLALWRSLTSIITSIGVLPLQPGKYSFSKLPGQSQSEGMFLLTDYRVHIGTYEWMMSR</sequence>
<dbReference type="InterPro" id="IPR036188">
    <property type="entry name" value="FAD/NAD-bd_sf"/>
</dbReference>
<reference evidence="1" key="2">
    <citation type="journal article" date="2023" name="IMA Fungus">
        <title>Comparative genomic study of the Penicillium genus elucidates a diverse pangenome and 15 lateral gene transfer events.</title>
        <authorList>
            <person name="Petersen C."/>
            <person name="Sorensen T."/>
            <person name="Nielsen M.R."/>
            <person name="Sondergaard T.E."/>
            <person name="Sorensen J.L."/>
            <person name="Fitzpatrick D.A."/>
            <person name="Frisvad J.C."/>
            <person name="Nielsen K.L."/>
        </authorList>
    </citation>
    <scope>NUCLEOTIDE SEQUENCE</scope>
    <source>
        <strain evidence="1">IBT 21472</strain>
    </source>
</reference>
<proteinExistence type="predicted"/>
<dbReference type="Gene3D" id="3.50.50.60">
    <property type="entry name" value="FAD/NAD(P)-binding domain"/>
    <property type="match status" value="1"/>
</dbReference>
<evidence type="ECO:0000313" key="1">
    <source>
        <dbReference type="EMBL" id="KAJ5316069.1"/>
    </source>
</evidence>
<accession>A0A9W9U5D3</accession>
<dbReference type="SUPFAM" id="SSF51905">
    <property type="entry name" value="FAD/NAD(P)-binding domain"/>
    <property type="match status" value="1"/>
</dbReference>
<dbReference type="AlphaFoldDB" id="A0A9W9U5D3"/>
<dbReference type="EMBL" id="JAPZBO010000005">
    <property type="protein sequence ID" value="KAJ5316069.1"/>
    <property type="molecule type" value="Genomic_DNA"/>
</dbReference>
<organism evidence="1 2">
    <name type="scientific">Penicillium atrosanguineum</name>
    <dbReference type="NCBI Taxonomy" id="1132637"/>
    <lineage>
        <taxon>Eukaryota</taxon>
        <taxon>Fungi</taxon>
        <taxon>Dikarya</taxon>
        <taxon>Ascomycota</taxon>
        <taxon>Pezizomycotina</taxon>
        <taxon>Eurotiomycetes</taxon>
        <taxon>Eurotiomycetidae</taxon>
        <taxon>Eurotiales</taxon>
        <taxon>Aspergillaceae</taxon>
        <taxon>Penicillium</taxon>
    </lineage>
</organism>
<comment type="caution">
    <text evidence="1">The sequence shown here is derived from an EMBL/GenBank/DDBJ whole genome shotgun (WGS) entry which is preliminary data.</text>
</comment>
<evidence type="ECO:0000313" key="2">
    <source>
        <dbReference type="Proteomes" id="UP001147746"/>
    </source>
</evidence>
<reference evidence="1" key="1">
    <citation type="submission" date="2022-12" db="EMBL/GenBank/DDBJ databases">
        <authorList>
            <person name="Petersen C."/>
        </authorList>
    </citation>
    <scope>NUCLEOTIDE SEQUENCE</scope>
    <source>
        <strain evidence="1">IBT 21472</strain>
    </source>
</reference>
<name>A0A9W9U5D3_9EURO</name>
<protein>
    <submittedName>
        <fullName evidence="1">Aryl-alcohol dehydrogenase</fullName>
    </submittedName>
</protein>
<gene>
    <name evidence="1" type="ORF">N7476_006376</name>
</gene>